<dbReference type="GO" id="GO:0055085">
    <property type="term" value="P:transmembrane transport"/>
    <property type="evidence" value="ECO:0007669"/>
    <property type="project" value="InterPro"/>
</dbReference>
<organism evidence="4 5">
    <name type="scientific">Klebsiella pneumoniae</name>
    <dbReference type="NCBI Taxonomy" id="573"/>
    <lineage>
        <taxon>Bacteria</taxon>
        <taxon>Pseudomonadati</taxon>
        <taxon>Pseudomonadota</taxon>
        <taxon>Gammaproteobacteria</taxon>
        <taxon>Enterobacterales</taxon>
        <taxon>Enterobacteriaceae</taxon>
        <taxon>Klebsiella/Raoultella group</taxon>
        <taxon>Klebsiella</taxon>
        <taxon>Klebsiella pneumoniae complex</taxon>
    </lineage>
</organism>
<sequence>MHRDIYDIAEKYGKDTFLMIDKLGTDKMPFFFTMKGRTDAMLEKVSLFKPHFTDRFMQKLGHVFPAAFTGADENLAR</sequence>
<dbReference type="InterPro" id="IPR015409">
    <property type="entry name" value="Lactate_DH_C"/>
</dbReference>
<dbReference type="SUPFAM" id="SSF55103">
    <property type="entry name" value="FAD-linked oxidases, C-terminal domain"/>
    <property type="match status" value="1"/>
</dbReference>
<evidence type="ECO:0000313" key="4">
    <source>
        <dbReference type="EMBL" id="STS83912.1"/>
    </source>
</evidence>
<dbReference type="Pfam" id="PF09330">
    <property type="entry name" value="Lact-deh-memb"/>
    <property type="match status" value="1"/>
</dbReference>
<dbReference type="Proteomes" id="UP000254938">
    <property type="component" value="Unassembled WGS sequence"/>
</dbReference>
<accession>A0A377TWB6</accession>
<name>A0A377TWB6_KLEPN</name>
<dbReference type="GO" id="GO:0008720">
    <property type="term" value="F:D-lactate dehydrogenase (NAD+) activity"/>
    <property type="evidence" value="ECO:0007669"/>
    <property type="project" value="UniProtKB-EC"/>
</dbReference>
<reference evidence="4 5" key="1">
    <citation type="submission" date="2018-06" db="EMBL/GenBank/DDBJ databases">
        <authorList>
            <consortium name="Pathogen Informatics"/>
            <person name="Doyle S."/>
        </authorList>
    </citation>
    <scope>NUCLEOTIDE SEQUENCE [LARGE SCALE GENOMIC DNA]</scope>
    <source>
        <strain evidence="4 5">NCTC9140</strain>
    </source>
</reference>
<evidence type="ECO:0000256" key="1">
    <source>
        <dbReference type="ARBA" id="ARBA00022630"/>
    </source>
</evidence>
<dbReference type="EMBL" id="UGKQ01000007">
    <property type="protein sequence ID" value="STS83912.1"/>
    <property type="molecule type" value="Genomic_DNA"/>
</dbReference>
<dbReference type="EC" id="1.1.1.28" evidence="4"/>
<keyword evidence="2" id="KW-0274">FAD</keyword>
<keyword evidence="4" id="KW-0560">Oxidoreductase</keyword>
<evidence type="ECO:0000313" key="5">
    <source>
        <dbReference type="Proteomes" id="UP000254938"/>
    </source>
</evidence>
<dbReference type="AlphaFoldDB" id="A0A377TWB6"/>
<protein>
    <submittedName>
        <fullName evidence="4">D-lactate dehydrogenase</fullName>
        <ecNumber evidence="4">1.1.1.28</ecNumber>
    </submittedName>
</protein>
<dbReference type="GO" id="GO:0050660">
    <property type="term" value="F:flavin adenine dinucleotide binding"/>
    <property type="evidence" value="ECO:0007669"/>
    <property type="project" value="InterPro"/>
</dbReference>
<evidence type="ECO:0000259" key="3">
    <source>
        <dbReference type="Pfam" id="PF09330"/>
    </source>
</evidence>
<gene>
    <name evidence="4" type="primary">dld_3</name>
    <name evidence="4" type="ORF">NCTC9140_05696</name>
</gene>
<keyword evidence="1" id="KW-0285">Flavoprotein</keyword>
<dbReference type="InterPro" id="IPR016164">
    <property type="entry name" value="FAD-linked_Oxase-like_C"/>
</dbReference>
<proteinExistence type="predicted"/>
<feature type="domain" description="D-lactate dehydrogenase membrane binding C-terminal" evidence="3">
    <location>
        <begin position="1"/>
        <end position="67"/>
    </location>
</feature>
<evidence type="ECO:0000256" key="2">
    <source>
        <dbReference type="ARBA" id="ARBA00022827"/>
    </source>
</evidence>